<evidence type="ECO:0000313" key="1">
    <source>
        <dbReference type="EMBL" id="SCZ00699.1"/>
    </source>
</evidence>
<reference evidence="2" key="1">
    <citation type="submission" date="2016-10" db="EMBL/GenBank/DDBJ databases">
        <authorList>
            <person name="Varghese N."/>
            <person name="Submissions S."/>
        </authorList>
    </citation>
    <scope>NUCLEOTIDE SEQUENCE [LARGE SCALE GENOMIC DNA]</scope>
    <source>
        <strain evidence="2">CGMCC 1.7666</strain>
    </source>
</reference>
<evidence type="ECO:0000313" key="2">
    <source>
        <dbReference type="Proteomes" id="UP000199569"/>
    </source>
</evidence>
<accession>A0A1G5KL65</accession>
<sequence length="82" mass="9278">MSSGGNRFDPRETISCSKASCSKAFICWMQFSLSHGSKNGFTRWGLIQFLLLERGYRWARKTGSSLSYAALYSFVTGLIRRP</sequence>
<organism evidence="1 2">
    <name type="scientific">Microvirga guangxiensis</name>
    <dbReference type="NCBI Taxonomy" id="549386"/>
    <lineage>
        <taxon>Bacteria</taxon>
        <taxon>Pseudomonadati</taxon>
        <taxon>Pseudomonadota</taxon>
        <taxon>Alphaproteobacteria</taxon>
        <taxon>Hyphomicrobiales</taxon>
        <taxon>Methylobacteriaceae</taxon>
        <taxon>Microvirga</taxon>
    </lineage>
</organism>
<keyword evidence="2" id="KW-1185">Reference proteome</keyword>
<gene>
    <name evidence="1" type="ORF">SAMN02927923_03375</name>
</gene>
<name>A0A1G5KL65_9HYPH</name>
<dbReference type="AlphaFoldDB" id="A0A1G5KL65"/>
<dbReference type="Proteomes" id="UP000199569">
    <property type="component" value="Unassembled WGS sequence"/>
</dbReference>
<proteinExistence type="predicted"/>
<dbReference type="EMBL" id="FMVJ01000010">
    <property type="protein sequence ID" value="SCZ00699.1"/>
    <property type="molecule type" value="Genomic_DNA"/>
</dbReference>
<protein>
    <submittedName>
        <fullName evidence="1">Uncharacterized protein</fullName>
    </submittedName>
</protein>